<feature type="transmembrane region" description="Helical" evidence="1">
    <location>
        <begin position="12"/>
        <end position="31"/>
    </location>
</feature>
<keyword evidence="1" id="KW-1133">Transmembrane helix</keyword>
<keyword evidence="1" id="KW-0812">Transmembrane</keyword>
<dbReference type="AlphaFoldDB" id="U1M2R4"/>
<dbReference type="Proteomes" id="UP000004816">
    <property type="component" value="Unassembled WGS sequence"/>
</dbReference>
<dbReference type="eggNOG" id="COG4965">
    <property type="taxonomic scope" value="Bacteria"/>
</dbReference>
<reference evidence="2 3" key="1">
    <citation type="journal article" date="2011" name="Stand. Genomic Sci.">
        <title>High quality draft genome sequence of Segniliparus rugosus CDC 945(T)= (ATCC BAA-974(T)).</title>
        <authorList>
            <person name="Earl A.M."/>
            <person name="Desjardins C.A."/>
            <person name="Fitzgerald M.G."/>
            <person name="Arachchi H.M."/>
            <person name="Zeng Q."/>
            <person name="Mehta T."/>
            <person name="Griggs A."/>
            <person name="Birren B.W."/>
            <person name="Toney N.C."/>
            <person name="Carr J."/>
            <person name="Posey J."/>
            <person name="Butler W.R."/>
        </authorList>
    </citation>
    <scope>NUCLEOTIDE SEQUENCE [LARGE SCALE GENOMIC DNA]</scope>
    <source>
        <strain evidence="3">ATCC BAA-974 / DSM 45345 / CCUG 50838 / CIP 108380 / JCM 13579 / CDC 945</strain>
    </source>
</reference>
<gene>
    <name evidence="2" type="ORF">HMPREF9336_04096</name>
</gene>
<evidence type="ECO:0000313" key="2">
    <source>
        <dbReference type="EMBL" id="ERG69400.1"/>
    </source>
</evidence>
<keyword evidence="1" id="KW-0472">Membrane</keyword>
<dbReference type="PANTHER" id="PTHR35007">
    <property type="entry name" value="INTEGRAL MEMBRANE PROTEIN-RELATED"/>
    <property type="match status" value="1"/>
</dbReference>
<organism evidence="2 3">
    <name type="scientific">Segniliparus rugosus (strain ATCC BAA-974 / DSM 45345 / CCUG 50838 / CIP 108380 / JCM 13579 / CDC 945)</name>
    <dbReference type="NCBI Taxonomy" id="679197"/>
    <lineage>
        <taxon>Bacteria</taxon>
        <taxon>Bacillati</taxon>
        <taxon>Actinomycetota</taxon>
        <taxon>Actinomycetes</taxon>
        <taxon>Mycobacteriales</taxon>
        <taxon>Segniliparaceae</taxon>
        <taxon>Segniliparus</taxon>
    </lineage>
</organism>
<name>U1M2R4_SEGRC</name>
<dbReference type="EMBL" id="ACZI02000001">
    <property type="protein sequence ID" value="ERG69400.1"/>
    <property type="molecule type" value="Genomic_DNA"/>
</dbReference>
<feature type="transmembrane region" description="Helical" evidence="1">
    <location>
        <begin position="200"/>
        <end position="222"/>
    </location>
</feature>
<dbReference type="PANTHER" id="PTHR35007:SF4">
    <property type="entry name" value="CONSERVED TRANSMEMBRANE PROTEIN-RELATED"/>
    <property type="match status" value="1"/>
</dbReference>
<protein>
    <recommendedName>
        <fullName evidence="4">Tight adherence protein B</fullName>
    </recommendedName>
</protein>
<evidence type="ECO:0000313" key="3">
    <source>
        <dbReference type="Proteomes" id="UP000004816"/>
    </source>
</evidence>
<proteinExistence type="predicted"/>
<dbReference type="STRING" id="679197.HMPREF9336_04096"/>
<keyword evidence="3" id="KW-1185">Reference proteome</keyword>
<evidence type="ECO:0000256" key="1">
    <source>
        <dbReference type="SAM" id="Phobius"/>
    </source>
</evidence>
<dbReference type="HOGENOM" id="CLU_065779_1_0_11"/>
<accession>U1M2R4</accession>
<comment type="caution">
    <text evidence="2">The sequence shown here is derived from an EMBL/GenBank/DDBJ whole genome shotgun (WGS) entry which is preliminary data.</text>
</comment>
<sequence length="232" mass="24410">MWWVPGGALLLVRPWLGFAALLIAASARTAWRARRARVREREHAAALQAALMAVVDELRVGAHPAYAFASAAGERALSATPGGKEVAQTMREAAARARLGGDVGEGLRRRAGMARRDGLDSGGALWDRLAVCWELSHWEGVPMAQVLFAARTDVVERIRFGERTDAALAGARSTARILSGLPALCALLGEAVGARPVQVLLSGPGSLLLLLGCGFACAGVGWSRRITSGVGR</sequence>
<evidence type="ECO:0008006" key="4">
    <source>
        <dbReference type="Google" id="ProtNLM"/>
    </source>
</evidence>